<feature type="region of interest" description="Disordered" evidence="1">
    <location>
        <begin position="15"/>
        <end position="42"/>
    </location>
</feature>
<evidence type="ECO:0008006" key="5">
    <source>
        <dbReference type="Google" id="ProtNLM"/>
    </source>
</evidence>
<feature type="transmembrane region" description="Helical" evidence="2">
    <location>
        <begin position="79"/>
        <end position="99"/>
    </location>
</feature>
<sequence>MSSKDEIDRLIAEADAALGRPAASPPARSRREPAPVADAAVERPPGRFETSLKVSAVSGGVAAALVFATFAVLPFLGAFSGAAGAFVATFAIVLGQRLFRRKT</sequence>
<organism evidence="3 4">
    <name type="scientific">Sporichthya brevicatena</name>
    <dbReference type="NCBI Taxonomy" id="171442"/>
    <lineage>
        <taxon>Bacteria</taxon>
        <taxon>Bacillati</taxon>
        <taxon>Actinomycetota</taxon>
        <taxon>Actinomycetes</taxon>
        <taxon>Sporichthyales</taxon>
        <taxon>Sporichthyaceae</taxon>
        <taxon>Sporichthya</taxon>
    </lineage>
</organism>
<dbReference type="EMBL" id="BAAAHE010000063">
    <property type="protein sequence ID" value="GAA0638508.1"/>
    <property type="molecule type" value="Genomic_DNA"/>
</dbReference>
<dbReference type="Proteomes" id="UP001500957">
    <property type="component" value="Unassembled WGS sequence"/>
</dbReference>
<evidence type="ECO:0000256" key="2">
    <source>
        <dbReference type="SAM" id="Phobius"/>
    </source>
</evidence>
<keyword evidence="2" id="KW-0472">Membrane</keyword>
<reference evidence="3 4" key="1">
    <citation type="journal article" date="2019" name="Int. J. Syst. Evol. Microbiol.">
        <title>The Global Catalogue of Microorganisms (GCM) 10K type strain sequencing project: providing services to taxonomists for standard genome sequencing and annotation.</title>
        <authorList>
            <consortium name="The Broad Institute Genomics Platform"/>
            <consortium name="The Broad Institute Genome Sequencing Center for Infectious Disease"/>
            <person name="Wu L."/>
            <person name="Ma J."/>
        </authorList>
    </citation>
    <scope>NUCLEOTIDE SEQUENCE [LARGE SCALE GENOMIC DNA]</scope>
    <source>
        <strain evidence="3 4">JCM 10671</strain>
    </source>
</reference>
<accession>A0ABN1HCQ1</accession>
<keyword evidence="2" id="KW-0812">Transmembrane</keyword>
<keyword evidence="4" id="KW-1185">Reference proteome</keyword>
<protein>
    <recommendedName>
        <fullName evidence="5">DUF3040 domain-containing protein</fullName>
    </recommendedName>
</protein>
<keyword evidence="2" id="KW-1133">Transmembrane helix</keyword>
<feature type="transmembrane region" description="Helical" evidence="2">
    <location>
        <begin position="52"/>
        <end position="73"/>
    </location>
</feature>
<evidence type="ECO:0000313" key="4">
    <source>
        <dbReference type="Proteomes" id="UP001500957"/>
    </source>
</evidence>
<proteinExistence type="predicted"/>
<name>A0ABN1HCQ1_9ACTN</name>
<feature type="compositionally biased region" description="Low complexity" evidence="1">
    <location>
        <begin position="16"/>
        <end position="27"/>
    </location>
</feature>
<gene>
    <name evidence="3" type="ORF">GCM10009547_48380</name>
</gene>
<dbReference type="RefSeq" id="WP_344609705.1">
    <property type="nucleotide sequence ID" value="NZ_BAAAHE010000063.1"/>
</dbReference>
<comment type="caution">
    <text evidence="3">The sequence shown here is derived from an EMBL/GenBank/DDBJ whole genome shotgun (WGS) entry which is preliminary data.</text>
</comment>
<evidence type="ECO:0000313" key="3">
    <source>
        <dbReference type="EMBL" id="GAA0638508.1"/>
    </source>
</evidence>
<evidence type="ECO:0000256" key="1">
    <source>
        <dbReference type="SAM" id="MobiDB-lite"/>
    </source>
</evidence>